<evidence type="ECO:0000256" key="7">
    <source>
        <dbReference type="ARBA" id="ARBA00022848"/>
    </source>
</evidence>
<evidence type="ECO:0000256" key="11">
    <source>
        <dbReference type="ARBA" id="ARBA00037877"/>
    </source>
</evidence>
<dbReference type="InterPro" id="IPR001199">
    <property type="entry name" value="Cyt_B5-like_heme/steroid-bd"/>
</dbReference>
<evidence type="ECO:0000256" key="5">
    <source>
        <dbReference type="ARBA" id="ARBA00022723"/>
    </source>
</evidence>
<evidence type="ECO:0000256" key="6">
    <source>
        <dbReference type="ARBA" id="ARBA00022824"/>
    </source>
</evidence>
<dbReference type="GO" id="GO:0046872">
    <property type="term" value="F:metal ion binding"/>
    <property type="evidence" value="ECO:0007669"/>
    <property type="project" value="UniProtKB-UniRule"/>
</dbReference>
<evidence type="ECO:0000259" key="14">
    <source>
        <dbReference type="PROSITE" id="PS50255"/>
    </source>
</evidence>
<keyword evidence="3 13" id="KW-0349">Heme</keyword>
<keyword evidence="10" id="KW-0472">Membrane</keyword>
<dbReference type="Pfam" id="PF00173">
    <property type="entry name" value="Cyt-b5"/>
    <property type="match status" value="1"/>
</dbReference>
<dbReference type="SUPFAM" id="SSF55856">
    <property type="entry name" value="Cytochrome b5-like heme/steroid binding domain"/>
    <property type="match status" value="1"/>
</dbReference>
<evidence type="ECO:0000256" key="1">
    <source>
        <dbReference type="ARBA" id="ARBA00004131"/>
    </source>
</evidence>
<keyword evidence="6" id="KW-0256">Endoplasmic reticulum</keyword>
<dbReference type="AlphaFoldDB" id="A0A0B7JUK1"/>
<dbReference type="InterPro" id="IPR018506">
    <property type="entry name" value="Cyt_B5_heme-BS"/>
</dbReference>
<evidence type="ECO:0000256" key="9">
    <source>
        <dbReference type="ARBA" id="ARBA00023004"/>
    </source>
</evidence>
<organism evidence="15">
    <name type="scientific">Bionectria ochroleuca</name>
    <name type="common">Gliocladium roseum</name>
    <dbReference type="NCBI Taxonomy" id="29856"/>
    <lineage>
        <taxon>Eukaryota</taxon>
        <taxon>Fungi</taxon>
        <taxon>Dikarya</taxon>
        <taxon>Ascomycota</taxon>
        <taxon>Pezizomycotina</taxon>
        <taxon>Sordariomycetes</taxon>
        <taxon>Hypocreomycetidae</taxon>
        <taxon>Hypocreales</taxon>
        <taxon>Bionectriaceae</taxon>
        <taxon>Clonostachys</taxon>
    </lineage>
</organism>
<evidence type="ECO:0000256" key="10">
    <source>
        <dbReference type="ARBA" id="ARBA00023136"/>
    </source>
</evidence>
<protein>
    <recommendedName>
        <fullName evidence="14">Cytochrome b5 heme-binding domain-containing protein</fullName>
    </recommendedName>
</protein>
<dbReference type="GO" id="GO:0020037">
    <property type="term" value="F:heme binding"/>
    <property type="evidence" value="ECO:0007669"/>
    <property type="project" value="UniProtKB-UniRule"/>
</dbReference>
<dbReference type="GO" id="GO:0005789">
    <property type="term" value="C:endoplasmic reticulum membrane"/>
    <property type="evidence" value="ECO:0007669"/>
    <property type="project" value="UniProtKB-SubCell"/>
</dbReference>
<evidence type="ECO:0000256" key="4">
    <source>
        <dbReference type="ARBA" id="ARBA00022692"/>
    </source>
</evidence>
<evidence type="ECO:0000256" key="3">
    <source>
        <dbReference type="ARBA" id="ARBA00022617"/>
    </source>
</evidence>
<accession>A0A0B7JUK1</accession>
<evidence type="ECO:0000313" key="15">
    <source>
        <dbReference type="EMBL" id="CEO46280.1"/>
    </source>
</evidence>
<keyword evidence="7" id="KW-0492">Microsome</keyword>
<dbReference type="PROSITE" id="PS50255">
    <property type="entry name" value="CYTOCHROME_B5_2"/>
    <property type="match status" value="1"/>
</dbReference>
<dbReference type="PANTHER" id="PTHR19359">
    <property type="entry name" value="CYTOCHROME B5"/>
    <property type="match status" value="1"/>
</dbReference>
<sequence>MVQEFTRDQVASHSSKDDLYLIIRNKVYNASEFVAEHPGGEEVLLEIAGRDATEAYEDVGHSEEADEILVDLFVGELSANLDAGNPGAVIETSKPVTGYSKQGLTISQPRREATESAPNSLSSFLVRESFQETELVEKTSISHNVVMSVKFPPHL</sequence>
<keyword evidence="9 13" id="KW-0408">Iron</keyword>
<evidence type="ECO:0000256" key="8">
    <source>
        <dbReference type="ARBA" id="ARBA00022982"/>
    </source>
</evidence>
<evidence type="ECO:0000256" key="12">
    <source>
        <dbReference type="ARBA" id="ARBA00038168"/>
    </source>
</evidence>
<dbReference type="EMBL" id="CDPU01000004">
    <property type="protein sequence ID" value="CEO46280.1"/>
    <property type="molecule type" value="Genomic_DNA"/>
</dbReference>
<reference evidence="15" key="1">
    <citation type="submission" date="2015-01" db="EMBL/GenBank/DDBJ databases">
        <authorList>
            <person name="Durling Mikael"/>
        </authorList>
    </citation>
    <scope>NUCLEOTIDE SEQUENCE</scope>
</reference>
<comment type="similarity">
    <text evidence="12 13">Belongs to the cytochrome b5 family.</text>
</comment>
<dbReference type="FunFam" id="3.10.120.10:FF:000002">
    <property type="entry name" value="Cytochrome b5 type B"/>
    <property type="match status" value="1"/>
</dbReference>
<dbReference type="SMART" id="SM01117">
    <property type="entry name" value="Cyt-b5"/>
    <property type="match status" value="1"/>
</dbReference>
<feature type="domain" description="Cytochrome b5 heme-binding" evidence="14">
    <location>
        <begin position="2"/>
        <end position="78"/>
    </location>
</feature>
<dbReference type="InterPro" id="IPR036400">
    <property type="entry name" value="Cyt_B5-like_heme/steroid_sf"/>
</dbReference>
<evidence type="ECO:0000256" key="13">
    <source>
        <dbReference type="RuleBase" id="RU362121"/>
    </source>
</evidence>
<keyword evidence="4" id="KW-0812">Transmembrane</keyword>
<dbReference type="PRINTS" id="PR00363">
    <property type="entry name" value="CYTOCHROMEB5"/>
</dbReference>
<evidence type="ECO:0000256" key="2">
    <source>
        <dbReference type="ARBA" id="ARBA00022448"/>
    </source>
</evidence>
<keyword evidence="5 13" id="KW-0479">Metal-binding</keyword>
<proteinExistence type="inferred from homology"/>
<dbReference type="PROSITE" id="PS00191">
    <property type="entry name" value="CYTOCHROME_B5_1"/>
    <property type="match status" value="1"/>
</dbReference>
<comment type="subcellular location">
    <subcellularLocation>
        <location evidence="1">Endoplasmic reticulum membrane</location>
        <topology evidence="1">Single-pass membrane protein</topology>
        <orientation evidence="1">Cytoplasmic side</orientation>
    </subcellularLocation>
    <subcellularLocation>
        <location evidence="11">Microsome membrane</location>
        <topology evidence="11">Single-pass membrane protein</topology>
        <orientation evidence="11">Cytoplasmic side</orientation>
    </subcellularLocation>
</comment>
<dbReference type="PANTHER" id="PTHR19359:SF150">
    <property type="entry name" value="CYTOCHROME B5"/>
    <property type="match status" value="1"/>
</dbReference>
<keyword evidence="8" id="KW-0249">Electron transport</keyword>
<gene>
    <name evidence="15" type="ORF">BN869_000002335_1</name>
</gene>
<keyword evidence="2" id="KW-0813">Transport</keyword>
<name>A0A0B7JUK1_BIOOC</name>
<dbReference type="Gene3D" id="3.10.120.10">
    <property type="entry name" value="Cytochrome b5-like heme/steroid binding domain"/>
    <property type="match status" value="1"/>
</dbReference>
<dbReference type="InterPro" id="IPR050668">
    <property type="entry name" value="Cytochrome_b5"/>
</dbReference>